<proteinExistence type="predicted"/>
<feature type="signal peptide" evidence="1">
    <location>
        <begin position="1"/>
        <end position="27"/>
    </location>
</feature>
<dbReference type="AlphaFoldDB" id="A0A4Y5Z538"/>
<dbReference type="PROSITE" id="PS50914">
    <property type="entry name" value="BON"/>
    <property type="match status" value="1"/>
</dbReference>
<dbReference type="Proteomes" id="UP000316093">
    <property type="component" value="Chromosome"/>
</dbReference>
<keyword evidence="1" id="KW-0732">Signal</keyword>
<dbReference type="PANTHER" id="PTHR34606">
    <property type="entry name" value="BON DOMAIN-CONTAINING PROTEIN"/>
    <property type="match status" value="1"/>
</dbReference>
<organism evidence="3 4">
    <name type="scientific">Luteibacter pinisoli</name>
    <dbReference type="NCBI Taxonomy" id="2589080"/>
    <lineage>
        <taxon>Bacteria</taxon>
        <taxon>Pseudomonadati</taxon>
        <taxon>Pseudomonadota</taxon>
        <taxon>Gammaproteobacteria</taxon>
        <taxon>Lysobacterales</taxon>
        <taxon>Rhodanobacteraceae</taxon>
        <taxon>Luteibacter</taxon>
    </lineage>
</organism>
<name>A0A4Y5Z538_9GAMM</name>
<evidence type="ECO:0000313" key="4">
    <source>
        <dbReference type="Proteomes" id="UP000316093"/>
    </source>
</evidence>
<accession>A0A4Y5Z538</accession>
<dbReference type="SMART" id="SM00749">
    <property type="entry name" value="BON"/>
    <property type="match status" value="1"/>
</dbReference>
<dbReference type="PANTHER" id="PTHR34606:SF15">
    <property type="entry name" value="BON DOMAIN-CONTAINING PROTEIN"/>
    <property type="match status" value="1"/>
</dbReference>
<dbReference type="InterPro" id="IPR007055">
    <property type="entry name" value="BON_dom"/>
</dbReference>
<reference evidence="3 4" key="1">
    <citation type="submission" date="2019-06" db="EMBL/GenBank/DDBJ databases">
        <title>A complete genome sequence for Luteibacter pinisoli MAH-14.</title>
        <authorList>
            <person name="Baltrus D.A."/>
        </authorList>
    </citation>
    <scope>NUCLEOTIDE SEQUENCE [LARGE SCALE GENOMIC DNA]</scope>
    <source>
        <strain evidence="3 4">MAH-14</strain>
    </source>
</reference>
<feature type="domain" description="BON" evidence="2">
    <location>
        <begin position="49"/>
        <end position="118"/>
    </location>
</feature>
<gene>
    <name evidence="3" type="ORF">FIV34_15510</name>
</gene>
<evidence type="ECO:0000313" key="3">
    <source>
        <dbReference type="EMBL" id="QDE40512.1"/>
    </source>
</evidence>
<evidence type="ECO:0000259" key="2">
    <source>
        <dbReference type="PROSITE" id="PS50914"/>
    </source>
</evidence>
<dbReference type="EMBL" id="CP041046">
    <property type="protein sequence ID" value="QDE40512.1"/>
    <property type="molecule type" value="Genomic_DNA"/>
</dbReference>
<dbReference type="RefSeq" id="WP_139984312.1">
    <property type="nucleotide sequence ID" value="NZ_CP041046.1"/>
</dbReference>
<dbReference type="Pfam" id="PF04972">
    <property type="entry name" value="BON"/>
    <property type="match status" value="1"/>
</dbReference>
<dbReference type="Gene3D" id="3.30.1340.30">
    <property type="match status" value="1"/>
</dbReference>
<evidence type="ECO:0000256" key="1">
    <source>
        <dbReference type="SAM" id="SignalP"/>
    </source>
</evidence>
<protein>
    <submittedName>
        <fullName evidence="3">BON domain-containing protein</fullName>
    </submittedName>
</protein>
<dbReference type="InterPro" id="IPR051686">
    <property type="entry name" value="Lipoprotein_DolP"/>
</dbReference>
<dbReference type="InterPro" id="IPR014004">
    <property type="entry name" value="Transpt-assoc_nodulatn_dom_bac"/>
</dbReference>
<keyword evidence="4" id="KW-1185">Reference proteome</keyword>
<sequence>MNNANIRKALFAAALVAGLGTAPFASAYAQDSTPAAAKADNQTVAGKADDTWITTKVKSEFATKKSVKGTDISVTTTEGVVALTGTVSTAKEKSSAEKIAKAVKGVKSVDASGLTVSAAAK</sequence>
<dbReference type="KEGG" id="lpy:FIV34_15510"/>
<dbReference type="OrthoDB" id="8910395at2"/>
<feature type="chain" id="PRO_5021368542" evidence="1">
    <location>
        <begin position="28"/>
        <end position="121"/>
    </location>
</feature>